<evidence type="ECO:0000313" key="4">
    <source>
        <dbReference type="EMBL" id="OCT53515.1"/>
    </source>
</evidence>
<dbReference type="SUPFAM" id="SSF53383">
    <property type="entry name" value="PLP-dependent transferases"/>
    <property type="match status" value="1"/>
</dbReference>
<evidence type="ECO:0000256" key="3">
    <source>
        <dbReference type="RuleBase" id="RU362118"/>
    </source>
</evidence>
<accession>A0A1C1CYD3</accession>
<keyword evidence="2 3" id="KW-0663">Pyridoxal phosphate</keyword>
<dbReference type="InterPro" id="IPR015424">
    <property type="entry name" value="PyrdxlP-dep_Trfase"/>
</dbReference>
<reference evidence="5" key="1">
    <citation type="submission" date="2015-07" db="EMBL/GenBank/DDBJ databases">
        <authorList>
            <person name="Teixeira M.M."/>
            <person name="Souza R.C."/>
            <person name="Almeida L.G."/>
            <person name="Vicente V.A."/>
            <person name="de Hoog S."/>
            <person name="Bocca A.L."/>
            <person name="de Almeida S.R."/>
            <person name="Vasconcelos A.T."/>
            <person name="Felipe M.S."/>
        </authorList>
    </citation>
    <scope>NUCLEOTIDE SEQUENCE [LARGE SCALE GENOMIC DNA]</scope>
    <source>
        <strain evidence="5">KSF</strain>
    </source>
</reference>
<dbReference type="InterPro" id="IPR051750">
    <property type="entry name" value="Trans-sulfuration_enzymes"/>
</dbReference>
<proteinExistence type="inferred from homology"/>
<dbReference type="Pfam" id="PF01053">
    <property type="entry name" value="Cys_Met_Meta_PP"/>
    <property type="match status" value="1"/>
</dbReference>
<dbReference type="Gene3D" id="3.40.640.10">
    <property type="entry name" value="Type I PLP-dependent aspartate aminotransferase-like (Major domain)"/>
    <property type="match status" value="1"/>
</dbReference>
<dbReference type="InterPro" id="IPR000277">
    <property type="entry name" value="Cys/Met-Metab_PyrdxlP-dep_enz"/>
</dbReference>
<dbReference type="VEuPathDB" id="FungiDB:CLCR_09857"/>
<evidence type="ECO:0000256" key="1">
    <source>
        <dbReference type="ARBA" id="ARBA00001933"/>
    </source>
</evidence>
<sequence>MAAEIQTPMGTALPPAPRHAITVHLPTWRSIERFNDRDPSLFAQLKSMYPRFVLHRDVLELTQKIIEFADLDSQAWGCYIFPSPQVATMCIDFATAAARGEGTISRDRISTRTFRIRGDPLLIVLYAVIFPVERTSTVHSFWLNAGVGISSRLAEDCLTNIDSLTEGQQESKPDGEKSSLSTVTAWTTPAHTTLQERISMMLNRAPAAGAARGPRTTTSTSTGTVTEVSVSVSVSASDVYLFPTGMAAIYWTHRIVLSQFDGPSALFGFSFHSTVHVLRDFGPGVEFFGLGDESDLLKLEKYLASRHEQSAANPNANGSSQVQAIWAEFPTNPLLRVADLRRLRDLATRYSALLIVDDTIGSFANVDVLAVADIVVTSLTKSFSGFADVMAGSAVLSPLSRHYTALKTLFDTTYRADPGMGLYVRDAAQLALNSKTYLSRTSILNANAEAVVNFLAMKAEDPLSSVKAVFYPTTSEETVQNYTPFLRVPTPEFPRPGYGCLFSVEFRDLPSVIAFYDNLHVHMGPHLGAHRTIALPYTLGVYGGELEWAGGFNLRVTQVRVSVGLEDKEELVQTFRLAVDAADREFSWRKKDYPVSQN</sequence>
<dbReference type="PANTHER" id="PTHR42699">
    <property type="match status" value="1"/>
</dbReference>
<name>A0A1C1CYD3_9EURO</name>
<dbReference type="InterPro" id="IPR015421">
    <property type="entry name" value="PyrdxlP-dep_Trfase_major"/>
</dbReference>
<dbReference type="OrthoDB" id="10047078at2759"/>
<dbReference type="InterPro" id="IPR015422">
    <property type="entry name" value="PyrdxlP-dep_Trfase_small"/>
</dbReference>
<gene>
    <name evidence="4" type="ORF">CLCR_09857</name>
</gene>
<comment type="cofactor">
    <cofactor evidence="1 3">
        <name>pyridoxal 5'-phosphate</name>
        <dbReference type="ChEBI" id="CHEBI:597326"/>
    </cofactor>
</comment>
<dbReference type="GO" id="GO:0030170">
    <property type="term" value="F:pyridoxal phosphate binding"/>
    <property type="evidence" value="ECO:0007669"/>
    <property type="project" value="InterPro"/>
</dbReference>
<dbReference type="GO" id="GO:0003962">
    <property type="term" value="F:cystathionine gamma-synthase activity"/>
    <property type="evidence" value="ECO:0007669"/>
    <property type="project" value="TreeGrafter"/>
</dbReference>
<dbReference type="PANTHER" id="PTHR42699:SF1">
    <property type="entry name" value="CYSTATHIONINE GAMMA-SYNTHASE-RELATED"/>
    <property type="match status" value="1"/>
</dbReference>
<comment type="similarity">
    <text evidence="3">Belongs to the trans-sulfuration enzymes family.</text>
</comment>
<evidence type="ECO:0000256" key="2">
    <source>
        <dbReference type="ARBA" id="ARBA00022898"/>
    </source>
</evidence>
<organism evidence="4 5">
    <name type="scientific">Cladophialophora carrionii</name>
    <dbReference type="NCBI Taxonomy" id="86049"/>
    <lineage>
        <taxon>Eukaryota</taxon>
        <taxon>Fungi</taxon>
        <taxon>Dikarya</taxon>
        <taxon>Ascomycota</taxon>
        <taxon>Pezizomycotina</taxon>
        <taxon>Eurotiomycetes</taxon>
        <taxon>Chaetothyriomycetidae</taxon>
        <taxon>Chaetothyriales</taxon>
        <taxon>Herpotrichiellaceae</taxon>
        <taxon>Cladophialophora</taxon>
    </lineage>
</organism>
<dbReference type="EMBL" id="LGRB01000008">
    <property type="protein sequence ID" value="OCT53515.1"/>
    <property type="molecule type" value="Genomic_DNA"/>
</dbReference>
<dbReference type="Proteomes" id="UP000094526">
    <property type="component" value="Unassembled WGS sequence"/>
</dbReference>
<dbReference type="VEuPathDB" id="FungiDB:G647_00481"/>
<dbReference type="GO" id="GO:0019346">
    <property type="term" value="P:transsulfuration"/>
    <property type="evidence" value="ECO:0007669"/>
    <property type="project" value="InterPro"/>
</dbReference>
<dbReference type="AlphaFoldDB" id="A0A1C1CYD3"/>
<evidence type="ECO:0000313" key="5">
    <source>
        <dbReference type="Proteomes" id="UP000094526"/>
    </source>
</evidence>
<protein>
    <submittedName>
        <fullName evidence="4">Cystathionine gamma-synthase</fullName>
    </submittedName>
</protein>
<keyword evidence="5" id="KW-1185">Reference proteome</keyword>
<comment type="caution">
    <text evidence="4">The sequence shown here is derived from an EMBL/GenBank/DDBJ whole genome shotgun (WGS) entry which is preliminary data.</text>
</comment>
<dbReference type="eggNOG" id="KOG0053">
    <property type="taxonomic scope" value="Eukaryota"/>
</dbReference>
<dbReference type="Gene3D" id="3.90.1150.10">
    <property type="entry name" value="Aspartate Aminotransferase, domain 1"/>
    <property type="match status" value="1"/>
</dbReference>
<dbReference type="STRING" id="86049.A0A1C1CYD3"/>